<organism evidence="3">
    <name type="scientific">bioreactor metagenome</name>
    <dbReference type="NCBI Taxonomy" id="1076179"/>
    <lineage>
        <taxon>unclassified sequences</taxon>
        <taxon>metagenomes</taxon>
        <taxon>ecological metagenomes</taxon>
    </lineage>
</organism>
<name>A0A644W7W6_9ZZZZ</name>
<proteinExistence type="predicted"/>
<feature type="transmembrane region" description="Helical" evidence="2">
    <location>
        <begin position="12"/>
        <end position="34"/>
    </location>
</feature>
<feature type="region of interest" description="Disordered" evidence="1">
    <location>
        <begin position="156"/>
        <end position="176"/>
    </location>
</feature>
<feature type="transmembrane region" description="Helical" evidence="2">
    <location>
        <begin position="215"/>
        <end position="232"/>
    </location>
</feature>
<dbReference type="AlphaFoldDB" id="A0A644W7W6"/>
<protein>
    <submittedName>
        <fullName evidence="3">Uncharacterized protein</fullName>
    </submittedName>
</protein>
<feature type="transmembrane region" description="Helical" evidence="2">
    <location>
        <begin position="188"/>
        <end position="209"/>
    </location>
</feature>
<reference evidence="3" key="1">
    <citation type="submission" date="2019-08" db="EMBL/GenBank/DDBJ databases">
        <authorList>
            <person name="Kucharzyk K."/>
            <person name="Murdoch R.W."/>
            <person name="Higgins S."/>
            <person name="Loffler F."/>
        </authorList>
    </citation>
    <scope>NUCLEOTIDE SEQUENCE</scope>
</reference>
<dbReference type="EMBL" id="VSSQ01000676">
    <property type="protein sequence ID" value="MPL99586.1"/>
    <property type="molecule type" value="Genomic_DNA"/>
</dbReference>
<accession>A0A644W7W6</accession>
<gene>
    <name evidence="3" type="ORF">SDC9_45804</name>
</gene>
<evidence type="ECO:0000313" key="3">
    <source>
        <dbReference type="EMBL" id="MPL99586.1"/>
    </source>
</evidence>
<evidence type="ECO:0000256" key="1">
    <source>
        <dbReference type="SAM" id="MobiDB-lite"/>
    </source>
</evidence>
<evidence type="ECO:0000256" key="2">
    <source>
        <dbReference type="SAM" id="Phobius"/>
    </source>
</evidence>
<feature type="transmembrane region" description="Helical" evidence="2">
    <location>
        <begin position="40"/>
        <end position="60"/>
    </location>
</feature>
<feature type="compositionally biased region" description="Polar residues" evidence="1">
    <location>
        <begin position="165"/>
        <end position="175"/>
    </location>
</feature>
<comment type="caution">
    <text evidence="3">The sequence shown here is derived from an EMBL/GenBank/DDBJ whole genome shotgun (WGS) entry which is preliminary data.</text>
</comment>
<keyword evidence="2" id="KW-0812">Transmembrane</keyword>
<keyword evidence="2" id="KW-1133">Transmembrane helix</keyword>
<keyword evidence="2" id="KW-0472">Membrane</keyword>
<sequence>MQQAVEYRRKGLISGGVLLELLISTQLGFVVMLASMLLGLPVWVNVLLLVGTITAVLHVCSAEIHYRVDADGLTRFIEPRVLKSKQLRRLTHIDWSRIESYTVDHDRNRSWQAYPYLLIKGKEPSFQWKIAGTSMEDAAFDRFVHSFVQSIPSGGALDQEPPSERSFQPSKQPIQQRRGFYRTKRAKLLALLFVALDVIIVFGVWTGSLSLSQTGMYRLVAVLLPGTVYVLYRTLHR</sequence>